<dbReference type="Proteomes" id="UP001633002">
    <property type="component" value="Unassembled WGS sequence"/>
</dbReference>
<comment type="caution">
    <text evidence="2">The sequence shown here is derived from an EMBL/GenBank/DDBJ whole genome shotgun (WGS) entry which is preliminary data.</text>
</comment>
<evidence type="ECO:0000256" key="1">
    <source>
        <dbReference type="SAM" id="MobiDB-lite"/>
    </source>
</evidence>
<feature type="compositionally biased region" description="Low complexity" evidence="1">
    <location>
        <begin position="64"/>
        <end position="86"/>
    </location>
</feature>
<feature type="compositionally biased region" description="Basic residues" evidence="1">
    <location>
        <begin position="294"/>
        <end position="303"/>
    </location>
</feature>
<dbReference type="EMBL" id="JBJQOH010000003">
    <property type="protein sequence ID" value="KAL3690992.1"/>
    <property type="molecule type" value="Genomic_DNA"/>
</dbReference>
<protein>
    <submittedName>
        <fullName evidence="2">Uncharacterized protein</fullName>
    </submittedName>
</protein>
<sequence>MEVDVEYSSRIRNQDGQSVGGRDLGGPMGDKNSSQGFGCSHVEKCESVFGGVIGGRKGSGSGSSAGNMSEKQKNAQAVAGAANPAGFKGWSSFTGKKRAGEDGDDSHKGRAAEAMGEVSPTNEQKIDAKKWAIGVTWDMIAAELELLLVITEDEEGSDGATRVFEMDVDKAAIKVGQLRRLAVVLQTLESVPVGNMWIIGLGRSEEDRAMTLADPPKFLDGKLIRLVQWRECTFERNCPKKRKDLPQGNLRTMGDRADQKTAEHARQGGLDTSQLRQNPPDNEGFQEMLPSKSSSKRVSKCKPKGQDVDTNIFNALQSLADEMKHEESSGELQV</sequence>
<reference evidence="2 3" key="1">
    <citation type="submission" date="2024-09" db="EMBL/GenBank/DDBJ databases">
        <title>Chromosome-scale assembly of Riccia sorocarpa.</title>
        <authorList>
            <person name="Paukszto L."/>
        </authorList>
    </citation>
    <scope>NUCLEOTIDE SEQUENCE [LARGE SCALE GENOMIC DNA]</scope>
    <source>
        <strain evidence="2">LP-2024</strain>
        <tissue evidence="2">Aerial parts of the thallus</tissue>
    </source>
</reference>
<feature type="compositionally biased region" description="Basic and acidic residues" evidence="1">
    <location>
        <begin position="253"/>
        <end position="266"/>
    </location>
</feature>
<feature type="compositionally biased region" description="Gly residues" evidence="1">
    <location>
        <begin position="18"/>
        <end position="28"/>
    </location>
</feature>
<feature type="region of interest" description="Disordered" evidence="1">
    <location>
        <begin position="57"/>
        <end position="123"/>
    </location>
</feature>
<evidence type="ECO:0000313" key="2">
    <source>
        <dbReference type="EMBL" id="KAL3690992.1"/>
    </source>
</evidence>
<keyword evidence="3" id="KW-1185">Reference proteome</keyword>
<name>A0ABD3HHI8_9MARC</name>
<evidence type="ECO:0000313" key="3">
    <source>
        <dbReference type="Proteomes" id="UP001633002"/>
    </source>
</evidence>
<organism evidence="2 3">
    <name type="scientific">Riccia sorocarpa</name>
    <dbReference type="NCBI Taxonomy" id="122646"/>
    <lineage>
        <taxon>Eukaryota</taxon>
        <taxon>Viridiplantae</taxon>
        <taxon>Streptophyta</taxon>
        <taxon>Embryophyta</taxon>
        <taxon>Marchantiophyta</taxon>
        <taxon>Marchantiopsida</taxon>
        <taxon>Marchantiidae</taxon>
        <taxon>Marchantiales</taxon>
        <taxon>Ricciaceae</taxon>
        <taxon>Riccia</taxon>
    </lineage>
</organism>
<proteinExistence type="predicted"/>
<feature type="compositionally biased region" description="Polar residues" evidence="1">
    <location>
        <begin position="270"/>
        <end position="280"/>
    </location>
</feature>
<gene>
    <name evidence="2" type="ORF">R1sor_004643</name>
</gene>
<feature type="region of interest" description="Disordered" evidence="1">
    <location>
        <begin position="1"/>
        <end position="37"/>
    </location>
</feature>
<feature type="compositionally biased region" description="Basic and acidic residues" evidence="1">
    <location>
        <begin position="98"/>
        <end position="111"/>
    </location>
</feature>
<dbReference type="AlphaFoldDB" id="A0ABD3HHI8"/>
<feature type="region of interest" description="Disordered" evidence="1">
    <location>
        <begin position="240"/>
        <end position="309"/>
    </location>
</feature>
<accession>A0ABD3HHI8</accession>